<protein>
    <submittedName>
        <fullName evidence="1">Uncharacterized protein</fullName>
    </submittedName>
</protein>
<reference evidence="1 2" key="1">
    <citation type="journal article" date="2019" name="Commun. Biol.">
        <title>The bagworm genome reveals a unique fibroin gene that provides high tensile strength.</title>
        <authorList>
            <person name="Kono N."/>
            <person name="Nakamura H."/>
            <person name="Ohtoshi R."/>
            <person name="Tomita M."/>
            <person name="Numata K."/>
            <person name="Arakawa K."/>
        </authorList>
    </citation>
    <scope>NUCLEOTIDE SEQUENCE [LARGE SCALE GENOMIC DNA]</scope>
</reference>
<proteinExistence type="predicted"/>
<sequence length="153" mass="17142">MKKKLLFPTYHQRAAVYGPDTQVSTSPATLDSVPGELDQPGIMKQFVKAFVKQGEYFEYLCEQFSGLSEAKLKEDVFVETDLRKLLRDGNFVTKIKEKEKAAYTKYEKHSTVLLVSAQCSAPQTDALAAKLAPAHFYAVGPCPRSVSSNRQRF</sequence>
<organism evidence="1 2">
    <name type="scientific">Eumeta variegata</name>
    <name type="common">Bagworm moth</name>
    <name type="synonym">Eumeta japonica</name>
    <dbReference type="NCBI Taxonomy" id="151549"/>
    <lineage>
        <taxon>Eukaryota</taxon>
        <taxon>Metazoa</taxon>
        <taxon>Ecdysozoa</taxon>
        <taxon>Arthropoda</taxon>
        <taxon>Hexapoda</taxon>
        <taxon>Insecta</taxon>
        <taxon>Pterygota</taxon>
        <taxon>Neoptera</taxon>
        <taxon>Endopterygota</taxon>
        <taxon>Lepidoptera</taxon>
        <taxon>Glossata</taxon>
        <taxon>Ditrysia</taxon>
        <taxon>Tineoidea</taxon>
        <taxon>Psychidae</taxon>
        <taxon>Oiketicinae</taxon>
        <taxon>Eumeta</taxon>
    </lineage>
</organism>
<dbReference type="AlphaFoldDB" id="A0A4C1YDS9"/>
<evidence type="ECO:0000313" key="1">
    <source>
        <dbReference type="EMBL" id="GBP74188.1"/>
    </source>
</evidence>
<keyword evidence="2" id="KW-1185">Reference proteome</keyword>
<dbReference type="PANTHER" id="PTHR46114:SF1">
    <property type="entry name" value="ZAD DOMAIN-CONTAINING PROTEIN"/>
    <property type="match status" value="1"/>
</dbReference>
<gene>
    <name evidence="1" type="ORF">EVAR_48238_1</name>
</gene>
<dbReference type="PANTHER" id="PTHR46114">
    <property type="entry name" value="APPLE DOMAIN-CONTAINING PROTEIN"/>
    <property type="match status" value="1"/>
</dbReference>
<dbReference type="Proteomes" id="UP000299102">
    <property type="component" value="Unassembled WGS sequence"/>
</dbReference>
<evidence type="ECO:0000313" key="2">
    <source>
        <dbReference type="Proteomes" id="UP000299102"/>
    </source>
</evidence>
<accession>A0A4C1YDS9</accession>
<dbReference type="OrthoDB" id="8063408at2759"/>
<name>A0A4C1YDS9_EUMVA</name>
<dbReference type="EMBL" id="BGZK01001198">
    <property type="protein sequence ID" value="GBP74188.1"/>
    <property type="molecule type" value="Genomic_DNA"/>
</dbReference>
<comment type="caution">
    <text evidence="1">The sequence shown here is derived from an EMBL/GenBank/DDBJ whole genome shotgun (WGS) entry which is preliminary data.</text>
</comment>